<keyword evidence="5 8" id="KW-0472">Membrane</keyword>
<evidence type="ECO:0000256" key="2">
    <source>
        <dbReference type="ARBA" id="ARBA00022448"/>
    </source>
</evidence>
<dbReference type="Pfam" id="PF04138">
    <property type="entry name" value="GtrA_DPMS_TM"/>
    <property type="match status" value="1"/>
</dbReference>
<proteinExistence type="inferred from homology"/>
<comment type="subcellular location">
    <subcellularLocation>
        <location evidence="1">Membrane</location>
        <topology evidence="1">Multi-pass membrane protein</topology>
    </subcellularLocation>
</comment>
<evidence type="ECO:0000256" key="4">
    <source>
        <dbReference type="ARBA" id="ARBA00022989"/>
    </source>
</evidence>
<comment type="function">
    <text evidence="6 7">Involved in O antigen modification. Involved in the translocation of bactoprenol-linked glucose across the cytoplasmic membrane.</text>
</comment>
<evidence type="ECO:0000256" key="1">
    <source>
        <dbReference type="ARBA" id="ARBA00004141"/>
    </source>
</evidence>
<evidence type="ECO:0000256" key="7">
    <source>
        <dbReference type="PIRNR" id="PIRNR006298"/>
    </source>
</evidence>
<dbReference type="RefSeq" id="WP_163946360.1">
    <property type="nucleotide sequence ID" value="NZ_JAAHBU010000205.1"/>
</dbReference>
<dbReference type="InterPro" id="IPR016480">
    <property type="entry name" value="Glc_translocase_bactprenl-link"/>
</dbReference>
<comment type="caution">
    <text evidence="11">The sequence shown here is derived from an EMBL/GenBank/DDBJ whole genome shotgun (WGS) entry which is preliminary data.</text>
</comment>
<feature type="transmembrane region" description="Helical" evidence="8">
    <location>
        <begin position="12"/>
        <end position="32"/>
    </location>
</feature>
<keyword evidence="13" id="KW-1185">Reference proteome</keyword>
<evidence type="ECO:0000256" key="6">
    <source>
        <dbReference type="ARBA" id="ARBA00025595"/>
    </source>
</evidence>
<protein>
    <recommendedName>
        <fullName evidence="7">Bactoprenol-linked glucose translocase</fullName>
    </recommendedName>
</protein>
<feature type="transmembrane region" description="Helical" evidence="8">
    <location>
        <begin position="69"/>
        <end position="88"/>
    </location>
</feature>
<evidence type="ECO:0000313" key="11">
    <source>
        <dbReference type="EMBL" id="NER64960.1"/>
    </source>
</evidence>
<evidence type="ECO:0000259" key="9">
    <source>
        <dbReference type="Pfam" id="PF04138"/>
    </source>
</evidence>
<dbReference type="AlphaFoldDB" id="A0A6B3NXP0"/>
<accession>A0A6M0CZ23</accession>
<organism evidence="11 13">
    <name type="scientific">Pseudomonas brassicae</name>
    <dbReference type="NCBI Taxonomy" id="2708063"/>
    <lineage>
        <taxon>Bacteria</taxon>
        <taxon>Pseudomonadati</taxon>
        <taxon>Pseudomonadota</taxon>
        <taxon>Gammaproteobacteria</taxon>
        <taxon>Pseudomonadales</taxon>
        <taxon>Pseudomonadaceae</taxon>
        <taxon>Pseudomonas</taxon>
    </lineage>
</organism>
<comment type="similarity">
    <text evidence="7">Belongs to the gtrA family.</text>
</comment>
<evidence type="ECO:0000313" key="13">
    <source>
        <dbReference type="Proteomes" id="UP000482634"/>
    </source>
</evidence>
<dbReference type="EMBL" id="JAAHBV010000283">
    <property type="protein sequence ID" value="NER60759.1"/>
    <property type="molecule type" value="Genomic_DNA"/>
</dbReference>
<evidence type="ECO:0000313" key="10">
    <source>
        <dbReference type="EMBL" id="NER60759.1"/>
    </source>
</evidence>
<dbReference type="GO" id="GO:0005886">
    <property type="term" value="C:plasma membrane"/>
    <property type="evidence" value="ECO:0007669"/>
    <property type="project" value="TreeGrafter"/>
</dbReference>
<keyword evidence="3 8" id="KW-0812">Transmembrane</keyword>
<dbReference type="EMBL" id="JAAHBU010000205">
    <property type="protein sequence ID" value="NER64960.1"/>
    <property type="molecule type" value="Genomic_DNA"/>
</dbReference>
<evidence type="ECO:0000256" key="5">
    <source>
        <dbReference type="ARBA" id="ARBA00023136"/>
    </source>
</evidence>
<evidence type="ECO:0000256" key="3">
    <source>
        <dbReference type="ARBA" id="ARBA00022692"/>
    </source>
</evidence>
<accession>A0A6B3NXP0</accession>
<dbReference type="InterPro" id="IPR051401">
    <property type="entry name" value="GtrA_CellWall_Glycosyl"/>
</dbReference>
<dbReference type="PANTHER" id="PTHR38459:SF1">
    <property type="entry name" value="PROPHAGE BACTOPRENOL-LINKED GLUCOSE TRANSLOCASE HOMOLOG"/>
    <property type="match status" value="1"/>
</dbReference>
<dbReference type="InterPro" id="IPR007267">
    <property type="entry name" value="GtrA_DPMS_TM"/>
</dbReference>
<evidence type="ECO:0000313" key="12">
    <source>
        <dbReference type="Proteomes" id="UP000480410"/>
    </source>
</evidence>
<dbReference type="Proteomes" id="UP000480410">
    <property type="component" value="Unassembled WGS sequence"/>
</dbReference>
<sequence>MARPPHAFSRYTFIGVANTLIHWQLFFILHAAVGLRQAYSNVLAFCAAASFSFFVNARFTFAARPSFRRYGVFMACLGGISLLTGWLADRWQLPALLTLVVFSLISLCGGYVLSRWLVFGHVTP</sequence>
<evidence type="ECO:0000256" key="8">
    <source>
        <dbReference type="SAM" id="Phobius"/>
    </source>
</evidence>
<dbReference type="GO" id="GO:0000271">
    <property type="term" value="P:polysaccharide biosynthetic process"/>
    <property type="evidence" value="ECO:0007669"/>
    <property type="project" value="InterPro"/>
</dbReference>
<dbReference type="PIRSF" id="PIRSF006298">
    <property type="entry name" value="GtrA_prd"/>
    <property type="match status" value="1"/>
</dbReference>
<dbReference type="Proteomes" id="UP000482634">
    <property type="component" value="Unassembled WGS sequence"/>
</dbReference>
<keyword evidence="4 8" id="KW-1133">Transmembrane helix</keyword>
<feature type="transmembrane region" description="Helical" evidence="8">
    <location>
        <begin position="38"/>
        <end position="57"/>
    </location>
</feature>
<keyword evidence="2 7" id="KW-0813">Transport</keyword>
<gene>
    <name evidence="10" type="ORF">G3435_13750</name>
    <name evidence="11" type="ORF">G3436_15150</name>
</gene>
<name>A0A6B3NXP0_9PSED</name>
<dbReference type="PANTHER" id="PTHR38459">
    <property type="entry name" value="PROPHAGE BACTOPRENOL-LINKED GLUCOSE TRANSLOCASE HOMOLOG"/>
    <property type="match status" value="1"/>
</dbReference>
<feature type="transmembrane region" description="Helical" evidence="8">
    <location>
        <begin position="94"/>
        <end position="118"/>
    </location>
</feature>
<reference evidence="12 13" key="1">
    <citation type="submission" date="2020-02" db="EMBL/GenBank/DDBJ databases">
        <title>Broccoli isolated Pseudomonas sp.</title>
        <authorList>
            <person name="Fujikawa T."/>
            <person name="Sawada H."/>
        </authorList>
    </citation>
    <scope>NUCLEOTIDE SEQUENCE [LARGE SCALE GENOMIC DNA]</scope>
    <source>
        <strain evidence="11 13">MAFF212427</strain>
        <strain evidence="10 12">MAFF212428</strain>
    </source>
</reference>
<feature type="domain" description="GtrA/DPMS transmembrane" evidence="9">
    <location>
        <begin position="10"/>
        <end position="119"/>
    </location>
</feature>